<proteinExistence type="predicted"/>
<name>A0A1I2FBJ1_9ACTN</name>
<keyword evidence="2" id="KW-1185">Reference proteome</keyword>
<gene>
    <name evidence="1" type="ORF">SAMN05216251_107245</name>
</gene>
<dbReference type="STRING" id="380248.SAMN05216251_107245"/>
<dbReference type="Proteomes" id="UP000199323">
    <property type="component" value="Unassembled WGS sequence"/>
</dbReference>
<protein>
    <submittedName>
        <fullName evidence="1">Uncharacterized protein</fullName>
    </submittedName>
</protein>
<reference evidence="1 2" key="1">
    <citation type="submission" date="2016-10" db="EMBL/GenBank/DDBJ databases">
        <authorList>
            <person name="de Groot N.N."/>
        </authorList>
    </citation>
    <scope>NUCLEOTIDE SEQUENCE [LARGE SCALE GENOMIC DNA]</scope>
    <source>
        <strain evidence="1 2">CGMCC 4.3510</strain>
    </source>
</reference>
<evidence type="ECO:0000313" key="2">
    <source>
        <dbReference type="Proteomes" id="UP000199323"/>
    </source>
</evidence>
<dbReference type="EMBL" id="FONG01000007">
    <property type="protein sequence ID" value="SFF02108.1"/>
    <property type="molecule type" value="Genomic_DNA"/>
</dbReference>
<accession>A0A1I2FBJ1</accession>
<evidence type="ECO:0000313" key="1">
    <source>
        <dbReference type="EMBL" id="SFF02108.1"/>
    </source>
</evidence>
<organism evidence="1 2">
    <name type="scientific">Actinacidiphila alni</name>
    <dbReference type="NCBI Taxonomy" id="380248"/>
    <lineage>
        <taxon>Bacteria</taxon>
        <taxon>Bacillati</taxon>
        <taxon>Actinomycetota</taxon>
        <taxon>Actinomycetes</taxon>
        <taxon>Kitasatosporales</taxon>
        <taxon>Streptomycetaceae</taxon>
        <taxon>Actinacidiphila</taxon>
    </lineage>
</organism>
<sequence>MGEFQLVLLRRMADHQPELVTEALRALGATRAEAREAHRKWQARAHSRTHPGGVRRYRMVLGPPESESARRIGDVECRALRWKLPLWPDLRFEVLCAPQGGAVWNEWLVRAPGAPRPRLRDIADLTPWSCTVDDVAAAFPPAAMLEPDAPSRARLQVTGPAGERVVAHFTWGLLQYVDVGTGA</sequence>
<dbReference type="AlphaFoldDB" id="A0A1I2FBJ1"/>